<protein>
    <submittedName>
        <fullName evidence="2">Histidine phosphatase family protein</fullName>
    </submittedName>
</protein>
<sequence length="167" mass="18346">MFNSCISLCSTAVLFVVLFTYSLTCCAATTLYLTRHYEKESLPSNPPLSPKGQARAQQLEKVLQSTDIAAIYSTEYLRCVQTATPLARLKGLTLNYYQPTELVELASALRKNQINALVVGHSNTTPELIRLLGGPVFSIKEEDYGTLFEITLDAGTTTVTLHSVQLP</sequence>
<dbReference type="AlphaFoldDB" id="A0A3D8MFC6"/>
<name>A0A3D8MFC6_9ALTE</name>
<dbReference type="Gene3D" id="3.40.50.1240">
    <property type="entry name" value="Phosphoglycerate mutase-like"/>
    <property type="match status" value="1"/>
</dbReference>
<dbReference type="EMBL" id="QRHA01000001">
    <property type="protein sequence ID" value="RDV28898.1"/>
    <property type="molecule type" value="Genomic_DNA"/>
</dbReference>
<organism evidence="2 3">
    <name type="scientific">Alteromonas aestuariivivens</name>
    <dbReference type="NCBI Taxonomy" id="1938339"/>
    <lineage>
        <taxon>Bacteria</taxon>
        <taxon>Pseudomonadati</taxon>
        <taxon>Pseudomonadota</taxon>
        <taxon>Gammaproteobacteria</taxon>
        <taxon>Alteromonadales</taxon>
        <taxon>Alteromonadaceae</taxon>
        <taxon>Alteromonas/Salinimonas group</taxon>
        <taxon>Alteromonas</taxon>
    </lineage>
</organism>
<dbReference type="RefSeq" id="WP_115591189.1">
    <property type="nucleotide sequence ID" value="NZ_QRHA01000001.1"/>
</dbReference>
<dbReference type="CDD" id="cd07067">
    <property type="entry name" value="HP_PGM_like"/>
    <property type="match status" value="1"/>
</dbReference>
<dbReference type="InterPro" id="IPR029033">
    <property type="entry name" value="His_PPase_superfam"/>
</dbReference>
<evidence type="ECO:0000256" key="1">
    <source>
        <dbReference type="SAM" id="SignalP"/>
    </source>
</evidence>
<evidence type="ECO:0000313" key="2">
    <source>
        <dbReference type="EMBL" id="RDV28898.1"/>
    </source>
</evidence>
<comment type="caution">
    <text evidence="2">The sequence shown here is derived from an EMBL/GenBank/DDBJ whole genome shotgun (WGS) entry which is preliminary data.</text>
</comment>
<feature type="signal peptide" evidence="1">
    <location>
        <begin position="1"/>
        <end position="27"/>
    </location>
</feature>
<keyword evidence="1" id="KW-0732">Signal</keyword>
<dbReference type="InterPro" id="IPR013078">
    <property type="entry name" value="His_Pase_superF_clade-1"/>
</dbReference>
<gene>
    <name evidence="2" type="ORF">DXV75_00040</name>
</gene>
<proteinExistence type="predicted"/>
<dbReference type="Proteomes" id="UP000256561">
    <property type="component" value="Unassembled WGS sequence"/>
</dbReference>
<evidence type="ECO:0000313" key="3">
    <source>
        <dbReference type="Proteomes" id="UP000256561"/>
    </source>
</evidence>
<dbReference type="SUPFAM" id="SSF53254">
    <property type="entry name" value="Phosphoglycerate mutase-like"/>
    <property type="match status" value="1"/>
</dbReference>
<keyword evidence="3" id="KW-1185">Reference proteome</keyword>
<feature type="chain" id="PRO_5017738754" evidence="1">
    <location>
        <begin position="28"/>
        <end position="167"/>
    </location>
</feature>
<reference evidence="3" key="1">
    <citation type="submission" date="2018-08" db="EMBL/GenBank/DDBJ databases">
        <authorList>
            <person name="Zhang J."/>
            <person name="Du Z.-J."/>
        </authorList>
    </citation>
    <scope>NUCLEOTIDE SEQUENCE [LARGE SCALE GENOMIC DNA]</scope>
    <source>
        <strain evidence="3">KCTC 52655</strain>
    </source>
</reference>
<accession>A0A3D8MFC6</accession>
<dbReference type="Pfam" id="PF00300">
    <property type="entry name" value="His_Phos_1"/>
    <property type="match status" value="1"/>
</dbReference>
<dbReference type="OrthoDB" id="3296006at2"/>